<keyword evidence="1" id="KW-0472">Membrane</keyword>
<dbReference type="AlphaFoldDB" id="A0A3A3G6E9"/>
<keyword evidence="3" id="KW-1185">Reference proteome</keyword>
<keyword evidence="1" id="KW-1133">Transmembrane helix</keyword>
<feature type="transmembrane region" description="Helical" evidence="1">
    <location>
        <begin position="36"/>
        <end position="57"/>
    </location>
</feature>
<gene>
    <name evidence="2" type="ORF">D3878_23035</name>
</gene>
<name>A0A3A3G6E9_9BURK</name>
<comment type="caution">
    <text evidence="2">The sequence shown here is derived from an EMBL/GenBank/DDBJ whole genome shotgun (WGS) entry which is preliminary data.</text>
</comment>
<dbReference type="Proteomes" id="UP000266327">
    <property type="component" value="Unassembled WGS sequence"/>
</dbReference>
<dbReference type="Pfam" id="PF04070">
    <property type="entry name" value="DUF378"/>
    <property type="match status" value="1"/>
</dbReference>
<evidence type="ECO:0000256" key="1">
    <source>
        <dbReference type="SAM" id="Phobius"/>
    </source>
</evidence>
<dbReference type="OrthoDB" id="9812136at2"/>
<organism evidence="2 3">
    <name type="scientific">Noviherbaspirillum sedimenti</name>
    <dbReference type="NCBI Taxonomy" id="2320865"/>
    <lineage>
        <taxon>Bacteria</taxon>
        <taxon>Pseudomonadati</taxon>
        <taxon>Pseudomonadota</taxon>
        <taxon>Betaproteobacteria</taxon>
        <taxon>Burkholderiales</taxon>
        <taxon>Oxalobacteraceae</taxon>
        <taxon>Noviherbaspirillum</taxon>
    </lineage>
</organism>
<evidence type="ECO:0000313" key="3">
    <source>
        <dbReference type="Proteomes" id="UP000266327"/>
    </source>
</evidence>
<accession>A0A3A3G6E9</accession>
<dbReference type="InterPro" id="IPR007211">
    <property type="entry name" value="DUF378"/>
</dbReference>
<protein>
    <submittedName>
        <fullName evidence="2">DUF378 domain-containing protein</fullName>
    </submittedName>
</protein>
<dbReference type="PANTHER" id="PTHR37304:SF1">
    <property type="entry name" value="MEMBRANE PROTEIN"/>
    <property type="match status" value="1"/>
</dbReference>
<evidence type="ECO:0000313" key="2">
    <source>
        <dbReference type="EMBL" id="RJG04107.1"/>
    </source>
</evidence>
<reference evidence="3" key="1">
    <citation type="submission" date="2018-09" db="EMBL/GenBank/DDBJ databases">
        <authorList>
            <person name="Zhu H."/>
        </authorList>
    </citation>
    <scope>NUCLEOTIDE SEQUENCE [LARGE SCALE GENOMIC DNA]</scope>
    <source>
        <strain evidence="3">K1S02-23</strain>
    </source>
</reference>
<dbReference type="EMBL" id="QYUQ01000002">
    <property type="protein sequence ID" value="RJG04107.1"/>
    <property type="molecule type" value="Genomic_DNA"/>
</dbReference>
<keyword evidence="1" id="KW-0812">Transmembrane</keyword>
<feature type="transmembrane region" description="Helical" evidence="1">
    <location>
        <begin position="69"/>
        <end position="89"/>
    </location>
</feature>
<proteinExistence type="predicted"/>
<dbReference type="PANTHER" id="PTHR37304">
    <property type="entry name" value="MEMBRANE PROTEIN-RELATED"/>
    <property type="match status" value="1"/>
</dbReference>
<sequence length="97" mass="10871">MATMDTPLIERRHMPDRRAARMGSEQRTSWMSTLDWIAMALMIVGGINWGLVGLFNFDLVAFLFGEQSLVSRVIYLAVGIAALYSLYLGSKMARAQI</sequence>